<comment type="caution">
    <text evidence="1">The sequence shown here is derived from an EMBL/GenBank/DDBJ whole genome shotgun (WGS) entry which is preliminary data.</text>
</comment>
<dbReference type="OrthoDB" id="2126698at2759"/>
<evidence type="ECO:0000313" key="1">
    <source>
        <dbReference type="EMBL" id="KAJ6724737.1"/>
    </source>
</evidence>
<accession>A0A9Q0Z818</accession>
<gene>
    <name evidence="1" type="ORF">OIU85_022635</name>
</gene>
<dbReference type="EMBL" id="JAPFFL010000005">
    <property type="protein sequence ID" value="KAJ6724737.1"/>
    <property type="molecule type" value="Genomic_DNA"/>
</dbReference>
<organism evidence="1 2">
    <name type="scientific">Salix viminalis</name>
    <name type="common">Common osier</name>
    <name type="synonym">Basket willow</name>
    <dbReference type="NCBI Taxonomy" id="40686"/>
    <lineage>
        <taxon>Eukaryota</taxon>
        <taxon>Viridiplantae</taxon>
        <taxon>Streptophyta</taxon>
        <taxon>Embryophyta</taxon>
        <taxon>Tracheophyta</taxon>
        <taxon>Spermatophyta</taxon>
        <taxon>Magnoliopsida</taxon>
        <taxon>eudicotyledons</taxon>
        <taxon>Gunneridae</taxon>
        <taxon>Pentapetalae</taxon>
        <taxon>rosids</taxon>
        <taxon>fabids</taxon>
        <taxon>Malpighiales</taxon>
        <taxon>Salicaceae</taxon>
        <taxon>Saliceae</taxon>
        <taxon>Salix</taxon>
    </lineage>
</organism>
<dbReference type="Proteomes" id="UP001151529">
    <property type="component" value="Chromosome 11"/>
</dbReference>
<name>A0A9Q0Z818_SALVM</name>
<reference evidence="1" key="2">
    <citation type="journal article" date="2023" name="Int. J. Mol. Sci.">
        <title>De Novo Assembly and Annotation of 11 Diverse Shrub Willow (Salix) Genomes Reveals Novel Gene Organization in Sex-Linked Regions.</title>
        <authorList>
            <person name="Hyden B."/>
            <person name="Feng K."/>
            <person name="Yates T.B."/>
            <person name="Jawdy S."/>
            <person name="Cereghino C."/>
            <person name="Smart L.B."/>
            <person name="Muchero W."/>
        </authorList>
    </citation>
    <scope>NUCLEOTIDE SEQUENCE [LARGE SCALE GENOMIC DNA]</scope>
    <source>
        <tissue evidence="1">Shoot tip</tissue>
    </source>
</reference>
<protein>
    <submittedName>
        <fullName evidence="1">Uncharacterized protein</fullName>
    </submittedName>
</protein>
<dbReference type="AlphaFoldDB" id="A0A9Q0Z818"/>
<sequence>MLHLVSHLCYPVAHLHLRCSSPQSPLAKTPSLLLLLENSLSWPYRTCSHGYLLPTQKFLQAQRKVGVITRGLPLWLFHSTCFWLWLFIYEFDWGITGAAVAFDPHRLANCSSSAACDALPGDLYMMISLSSPDILITPSSRLVPLPSGQSPVVTWDHISTFVCANELGLGHPEAAKHHFRSMYRISVPCDRTDLHGCCAGSQRTTSPTSSRAAR</sequence>
<proteinExistence type="predicted"/>
<reference evidence="1" key="1">
    <citation type="submission" date="2022-11" db="EMBL/GenBank/DDBJ databases">
        <authorList>
            <person name="Hyden B.L."/>
            <person name="Feng K."/>
            <person name="Yates T."/>
            <person name="Jawdy S."/>
            <person name="Smart L.B."/>
            <person name="Muchero W."/>
        </authorList>
    </citation>
    <scope>NUCLEOTIDE SEQUENCE</scope>
    <source>
        <tissue evidence="1">Shoot tip</tissue>
    </source>
</reference>
<evidence type="ECO:0000313" key="2">
    <source>
        <dbReference type="Proteomes" id="UP001151529"/>
    </source>
</evidence>
<keyword evidence="2" id="KW-1185">Reference proteome</keyword>